<dbReference type="AlphaFoldDB" id="A0A1V6QCF0"/>
<dbReference type="InterPro" id="IPR002110">
    <property type="entry name" value="Ankyrin_rpt"/>
</dbReference>
<feature type="repeat" description="ANK" evidence="3">
    <location>
        <begin position="831"/>
        <end position="855"/>
    </location>
</feature>
<dbReference type="PROSITE" id="PS50297">
    <property type="entry name" value="ANK_REP_REGION"/>
    <property type="match status" value="11"/>
</dbReference>
<dbReference type="Proteomes" id="UP000191612">
    <property type="component" value="Unassembled WGS sequence"/>
</dbReference>
<gene>
    <name evidence="6" type="ORF">PENSOL_c083G09519</name>
</gene>
<dbReference type="SUPFAM" id="SSF52540">
    <property type="entry name" value="P-loop containing nucleoside triphosphate hydrolases"/>
    <property type="match status" value="1"/>
</dbReference>
<dbReference type="InterPro" id="IPR056884">
    <property type="entry name" value="NPHP3-like_N"/>
</dbReference>
<dbReference type="SUPFAM" id="SSF48403">
    <property type="entry name" value="Ankyrin repeat"/>
    <property type="match status" value="1"/>
</dbReference>
<dbReference type="Pfam" id="PF00023">
    <property type="entry name" value="Ank"/>
    <property type="match status" value="2"/>
</dbReference>
<feature type="compositionally biased region" description="Basic and acidic residues" evidence="4">
    <location>
        <begin position="524"/>
        <end position="539"/>
    </location>
</feature>
<dbReference type="Gene3D" id="1.25.40.20">
    <property type="entry name" value="Ankyrin repeat-containing domain"/>
    <property type="match status" value="6"/>
</dbReference>
<feature type="repeat" description="ANK" evidence="3">
    <location>
        <begin position="935"/>
        <end position="950"/>
    </location>
</feature>
<dbReference type="SMART" id="SM00248">
    <property type="entry name" value="ANK"/>
    <property type="match status" value="10"/>
</dbReference>
<evidence type="ECO:0000256" key="1">
    <source>
        <dbReference type="ARBA" id="ARBA00022737"/>
    </source>
</evidence>
<dbReference type="InterPro" id="IPR036770">
    <property type="entry name" value="Ankyrin_rpt-contain_sf"/>
</dbReference>
<feature type="repeat" description="ANK" evidence="3">
    <location>
        <begin position="699"/>
        <end position="731"/>
    </location>
</feature>
<keyword evidence="1" id="KW-0677">Repeat</keyword>
<evidence type="ECO:0000313" key="7">
    <source>
        <dbReference type="Proteomes" id="UP000191612"/>
    </source>
</evidence>
<feature type="domain" description="NACHT" evidence="5">
    <location>
        <begin position="111"/>
        <end position="267"/>
    </location>
</feature>
<dbReference type="EMBL" id="MDYO01000083">
    <property type="protein sequence ID" value="OQD86890.1"/>
    <property type="molecule type" value="Genomic_DNA"/>
</dbReference>
<proteinExistence type="predicted"/>
<dbReference type="STRING" id="60172.A0A1V6QCF0"/>
<feature type="region of interest" description="Disordered" evidence="4">
    <location>
        <begin position="524"/>
        <end position="549"/>
    </location>
</feature>
<feature type="repeat" description="ANK" evidence="3">
    <location>
        <begin position="600"/>
        <end position="632"/>
    </location>
</feature>
<dbReference type="PRINTS" id="PR01415">
    <property type="entry name" value="ANKYRIN"/>
</dbReference>
<dbReference type="Pfam" id="PF13606">
    <property type="entry name" value="Ank_3"/>
    <property type="match status" value="1"/>
</dbReference>
<evidence type="ECO:0000259" key="5">
    <source>
        <dbReference type="PROSITE" id="PS50837"/>
    </source>
</evidence>
<dbReference type="Gene3D" id="3.40.50.300">
    <property type="entry name" value="P-loop containing nucleotide triphosphate hydrolases"/>
    <property type="match status" value="1"/>
</dbReference>
<dbReference type="PANTHER" id="PTHR24171:SF10">
    <property type="entry name" value="ANKYRIN REPEAT DOMAIN-CONTAINING PROTEIN 29-LIKE"/>
    <property type="match status" value="1"/>
</dbReference>
<feature type="repeat" description="ANK" evidence="3">
    <location>
        <begin position="798"/>
        <end position="830"/>
    </location>
</feature>
<feature type="repeat" description="ANK" evidence="3">
    <location>
        <begin position="765"/>
        <end position="797"/>
    </location>
</feature>
<dbReference type="PROSITE" id="PS50837">
    <property type="entry name" value="NACHT"/>
    <property type="match status" value="1"/>
</dbReference>
<feature type="repeat" description="ANK" evidence="3">
    <location>
        <begin position="901"/>
        <end position="933"/>
    </location>
</feature>
<dbReference type="Pfam" id="PF24883">
    <property type="entry name" value="NPHP3_N"/>
    <property type="match status" value="1"/>
</dbReference>
<feature type="repeat" description="ANK" evidence="3">
    <location>
        <begin position="732"/>
        <end position="764"/>
    </location>
</feature>
<evidence type="ECO:0000256" key="4">
    <source>
        <dbReference type="SAM" id="MobiDB-lite"/>
    </source>
</evidence>
<keyword evidence="2 3" id="KW-0040">ANK repeat</keyword>
<feature type="repeat" description="ANK" evidence="3">
    <location>
        <begin position="666"/>
        <end position="698"/>
    </location>
</feature>
<evidence type="ECO:0000256" key="3">
    <source>
        <dbReference type="PROSITE-ProRule" id="PRU00023"/>
    </source>
</evidence>
<sequence length="950" mass="106362">MERAQDFAGSFKSNAHQLNGNKFYGPVSFSATGERDKNHTASSESPIRVHDMIDGIPGSGQSAILNWDECLQSLAFDESNDRERVIETQSAGTCEWLMKSPEYLRWIDEHGLLLIRGKPGCGKSTLLKFVLGQRTEAAAPLGSIVLSFFFYASGTELQNSILGFFRSLLLQLLDQDEYSRPEFMKICRKYCKPREKLQLKWQQVELEAHFQKLVVDCSARRKILIFVDALDECSDKDRDRLISFIHGLRGQIKSRLNRPGIFVTCRPYPDGQIKADFQIRLEEENQDDIESFVEHNLRLPDESMTDTEELKRTLLGKTDGLFLWLVLIIQQIHHMSAKGLSMRRIKSELLECPQELDRLYEGLLGDIQDDELLEACTLFQWVCFAIRSLSLDELRIAMTVHLSGSKGSLREYEDGDNPQLIPSEAKMRKRMIHLSRGLVDMGSAKLGDGKAIVGFHHDTIRDFMLKKGLSYLNGRLHEPRSLTQIAIGEEDSVYKGAKGFNYFKPRKAENKRYFQVGGKRLDDEDVEKNRAGKGQHDTSQDSQTATEHKGRIQIMEKVRRKFEGGKGKDCGLQYSEKHGSFEMVIFLCEWGSQTTQSNCYGWTPLHTASHSGHLEIVRFLYEHGADVHTATTYKWTPLYAASHSGPLEIVKFLCEHGADVHTATKDGWTPLYAASDSGHLEIVKFLYKHGADVHTATKDGWTPLSAASDSGHLEIVKFLCEHGADVHMATKYGWTPLYAASDPGHLEIVRFLYKHGADVHTATKDGWTPLCIASDSGHLEIVKFLCEHGADVHTATKDGWAPLSAASDSGHLEIVKFLCEHGSDVHTTTKDGWTPLYAASSSGHLEVVKFLWEHGGTTVHTSTTKDGWTPLSLASYSGHLKVVKFLYDHGADADIYTATKDGWTPLSVASDSGHLEVVKFLYDHGADADIYTATNGRTPLHAASDSGHLE</sequence>
<accession>A0A1V6QCF0</accession>
<dbReference type="InterPro" id="IPR007111">
    <property type="entry name" value="NACHT_NTPase"/>
</dbReference>
<dbReference type="PANTHER" id="PTHR24171">
    <property type="entry name" value="ANKYRIN REPEAT DOMAIN-CONTAINING PROTEIN 39-RELATED"/>
    <property type="match status" value="1"/>
</dbReference>
<reference evidence="7" key="1">
    <citation type="journal article" date="2017" name="Nat. Microbiol.">
        <title>Global analysis of biosynthetic gene clusters reveals vast potential of secondary metabolite production in Penicillium species.</title>
        <authorList>
            <person name="Nielsen J.C."/>
            <person name="Grijseels S."/>
            <person name="Prigent S."/>
            <person name="Ji B."/>
            <person name="Dainat J."/>
            <person name="Nielsen K.F."/>
            <person name="Frisvad J.C."/>
            <person name="Workman M."/>
            <person name="Nielsen J."/>
        </authorList>
    </citation>
    <scope>NUCLEOTIDE SEQUENCE [LARGE SCALE GENOMIC DNA]</scope>
    <source>
        <strain evidence="7">IBT 29525</strain>
    </source>
</reference>
<dbReference type="InterPro" id="IPR027417">
    <property type="entry name" value="P-loop_NTPase"/>
</dbReference>
<protein>
    <recommendedName>
        <fullName evidence="5">NACHT domain-containing protein</fullName>
    </recommendedName>
</protein>
<evidence type="ECO:0000313" key="6">
    <source>
        <dbReference type="EMBL" id="OQD86890.1"/>
    </source>
</evidence>
<feature type="repeat" description="ANK" evidence="3">
    <location>
        <begin position="866"/>
        <end position="898"/>
    </location>
</feature>
<organism evidence="6 7">
    <name type="scientific">Penicillium solitum</name>
    <dbReference type="NCBI Taxonomy" id="60172"/>
    <lineage>
        <taxon>Eukaryota</taxon>
        <taxon>Fungi</taxon>
        <taxon>Dikarya</taxon>
        <taxon>Ascomycota</taxon>
        <taxon>Pezizomycotina</taxon>
        <taxon>Eurotiomycetes</taxon>
        <taxon>Eurotiomycetidae</taxon>
        <taxon>Eurotiales</taxon>
        <taxon>Aspergillaceae</taxon>
        <taxon>Penicillium</taxon>
    </lineage>
</organism>
<dbReference type="PROSITE" id="PS50088">
    <property type="entry name" value="ANK_REPEAT"/>
    <property type="match status" value="11"/>
</dbReference>
<feature type="non-terminal residue" evidence="6">
    <location>
        <position position="950"/>
    </location>
</feature>
<comment type="caution">
    <text evidence="6">The sequence shown here is derived from an EMBL/GenBank/DDBJ whole genome shotgun (WGS) entry which is preliminary data.</text>
</comment>
<dbReference type="Pfam" id="PF12796">
    <property type="entry name" value="Ank_2"/>
    <property type="match status" value="4"/>
</dbReference>
<name>A0A1V6QCF0_9EURO</name>
<feature type="repeat" description="ANK" evidence="3">
    <location>
        <begin position="633"/>
        <end position="665"/>
    </location>
</feature>
<evidence type="ECO:0000256" key="2">
    <source>
        <dbReference type="ARBA" id="ARBA00023043"/>
    </source>
</evidence>
<keyword evidence="7" id="KW-1185">Reference proteome</keyword>